<dbReference type="Gene3D" id="3.40.50.300">
    <property type="entry name" value="P-loop containing nucleotide triphosphate hydrolases"/>
    <property type="match status" value="1"/>
</dbReference>
<dbReference type="Pfam" id="PF13173">
    <property type="entry name" value="AAA_14"/>
    <property type="match status" value="1"/>
</dbReference>
<dbReference type="AlphaFoldDB" id="A0A6S6UDU3"/>
<proteinExistence type="predicted"/>
<organism evidence="3">
    <name type="scientific">uncultured Thiotrichaceae bacterium</name>
    <dbReference type="NCBI Taxonomy" id="298394"/>
    <lineage>
        <taxon>Bacteria</taxon>
        <taxon>Pseudomonadati</taxon>
        <taxon>Pseudomonadota</taxon>
        <taxon>Gammaproteobacteria</taxon>
        <taxon>Thiotrichales</taxon>
        <taxon>Thiotrichaceae</taxon>
        <taxon>environmental samples</taxon>
    </lineage>
</organism>
<gene>
    <name evidence="3" type="ORF">HELGO_WM58152</name>
</gene>
<dbReference type="PANTHER" id="PTHR43566:SF2">
    <property type="entry name" value="DUF4143 DOMAIN-CONTAINING PROTEIN"/>
    <property type="match status" value="1"/>
</dbReference>
<dbReference type="Pfam" id="PF13635">
    <property type="entry name" value="DUF4143"/>
    <property type="match status" value="1"/>
</dbReference>
<dbReference type="InterPro" id="IPR025420">
    <property type="entry name" value="DUF4143"/>
</dbReference>
<accession>A0A6S6UDU3</accession>
<dbReference type="InterPro" id="IPR041682">
    <property type="entry name" value="AAA_14"/>
</dbReference>
<evidence type="ECO:0000259" key="2">
    <source>
        <dbReference type="Pfam" id="PF13635"/>
    </source>
</evidence>
<sequence>MIPRELTQTLQRLATSFPIITVTGPRQSGKTTLVRDLFSDKPYVTLEDPSERLFAEEDPKGFLARFEKGAIFDEAQRWPDLFSYLQGMVDEDREVGRFILTGSQQFGLLAGVSQSLAGRAGVTRLLPLAAPEVPTLSSDNLNSIMITGGYPALHAQTINAQDWFASYIATYVERDVRQLVNVQDLSTFQRFLRLCAGRTGSLLNLNALAGEAGVTNKVAQDWMSVLQSSDLVYLLPPYHKNFGKRLVKTPKLYFMDTGLACWLLGIRSEEVLALHPLRGSLFETWVVSEALKTRYNAGEAADLYFWRDNNGVEADLVYERDGKLQPIEIKSGATVTSDYIRAGQKAAKFAGDEALTPWLVHGGGDNYERSGVDVIGWREFAGRVFK</sequence>
<dbReference type="InterPro" id="IPR027417">
    <property type="entry name" value="P-loop_NTPase"/>
</dbReference>
<feature type="domain" description="AAA" evidence="1">
    <location>
        <begin position="17"/>
        <end position="132"/>
    </location>
</feature>
<evidence type="ECO:0008006" key="4">
    <source>
        <dbReference type="Google" id="ProtNLM"/>
    </source>
</evidence>
<evidence type="ECO:0000259" key="1">
    <source>
        <dbReference type="Pfam" id="PF13173"/>
    </source>
</evidence>
<feature type="domain" description="DUF4143" evidence="2">
    <location>
        <begin position="173"/>
        <end position="332"/>
    </location>
</feature>
<evidence type="ECO:0000313" key="3">
    <source>
        <dbReference type="EMBL" id="CAA6830038.1"/>
    </source>
</evidence>
<name>A0A6S6UDU3_9GAMM</name>
<protein>
    <recommendedName>
        <fullName evidence="4">AAA family ATPase</fullName>
    </recommendedName>
</protein>
<dbReference type="PANTHER" id="PTHR43566">
    <property type="entry name" value="CONSERVED PROTEIN"/>
    <property type="match status" value="1"/>
</dbReference>
<reference evidence="3" key="1">
    <citation type="submission" date="2020-01" db="EMBL/GenBank/DDBJ databases">
        <authorList>
            <person name="Meier V. D."/>
            <person name="Meier V D."/>
        </authorList>
    </citation>
    <scope>NUCLEOTIDE SEQUENCE</scope>
    <source>
        <strain evidence="3">HLG_WM_MAG_09</strain>
    </source>
</reference>
<dbReference type="SUPFAM" id="SSF52540">
    <property type="entry name" value="P-loop containing nucleoside triphosphate hydrolases"/>
    <property type="match status" value="1"/>
</dbReference>
<dbReference type="EMBL" id="CACVAT010000557">
    <property type="protein sequence ID" value="CAA6830038.1"/>
    <property type="molecule type" value="Genomic_DNA"/>
</dbReference>